<evidence type="ECO:0000256" key="7">
    <source>
        <dbReference type="ARBA" id="ARBA00023180"/>
    </source>
</evidence>
<dbReference type="InterPro" id="IPR006094">
    <property type="entry name" value="Oxid_FAD_bind_N"/>
</dbReference>
<keyword evidence="7" id="KW-0325">Glycoprotein</keyword>
<sequence length="879" mass="99835">MSQYLVAPNWLHAENIHCQDDGGISSTSIRQVMRIEFLNTSQRSIRRIMFPSRFPVLQILVVLVLTPSLIGSHLVQNLDSFLHCLSRNSETSIPFSAVLYSPANSSFTAILQSSAQNLRFTLPSMPEPEFIFTPLEESHIQAAVVCSKQLGIHLRVRSGGHDYEGLSYVSETDTPFIVVDISQLHSISVDIDNNSAWVQAGATNGELYYRIAGQSPTHGYPAGTCTSLGIGGHITGGAYGSIMRKYGLGADNVIDARIVDVHGRVLDRQTMGEDLFWAIRGGGGGSFGIITAWKVKLVPVPSTVTIFTVTKSLEQGATKILFRWQQVADKLDEDLFIRVNIQTIDVGTKGGRTITTSYDALFLGDSNRLLQVMRESFPELGVARQDCTETSWIISTVYLGGYTNNTSPEVLLQRKNILKHYFKAKSDFVRQPIPETALEGKGTLFMIQYLANWRDTKENVRKHTDWTRKVYRYMKPYVSMFPRQAYVNYRDLDLGMNKKTNTSFEEASVWGAKYFKDNFKRLVQVKTKVDPDNFFRHEQTKPHLIITPFHESGIQAAILCSKKQGLQVRVRSGGHDYEGLSFQCKTPFIIIDLVNLRGIEVGIEDETAWVQPGATQDELYYAIAKKSRVHGFPTGLCPTVGVGGHFTGDKKWEKTCFRLLEGVGGASFGIILSWKIKLIRVPPPVTVFTVLKTIEQGATKLVHRWQYIEEPVPELGLEGLWEMFLEEGLVFMIMDPFGGRMNEIPESHIPFPHREGNLYNIQYLVKWDEDEARATHKHVNWIKKLYRCKLVNWIEKLYRCMKPYVSKTPRAAYLNYRDLDLGINKHASTSYSEARDWGMKYFKCNFKRLVQVKSKVVSDNFFRSEQSIPRRQYKDKEIM</sequence>
<dbReference type="Gene3D" id="3.30.465.10">
    <property type="match status" value="5"/>
</dbReference>
<dbReference type="InterPro" id="IPR016169">
    <property type="entry name" value="FAD-bd_PCMH_sub2"/>
</dbReference>
<evidence type="ECO:0000256" key="6">
    <source>
        <dbReference type="ARBA" id="ARBA00023157"/>
    </source>
</evidence>
<keyword evidence="4" id="KW-0732">Signal</keyword>
<evidence type="ECO:0000259" key="8">
    <source>
        <dbReference type="PROSITE" id="PS51387"/>
    </source>
</evidence>
<comment type="similarity">
    <text evidence="2">Belongs to the oxygen-dependent FAD-linked oxidoreductase family.</text>
</comment>
<dbReference type="Gene3D" id="3.30.43.10">
    <property type="entry name" value="Uridine Diphospho-n-acetylenolpyruvylglucosamine Reductase, domain 2"/>
    <property type="match status" value="1"/>
</dbReference>
<dbReference type="SUPFAM" id="SSF56176">
    <property type="entry name" value="FAD-binding/transporter-associated domain-like"/>
    <property type="match status" value="2"/>
</dbReference>
<dbReference type="AlphaFoldDB" id="A0A6N2K622"/>
<evidence type="ECO:0000256" key="4">
    <source>
        <dbReference type="ARBA" id="ARBA00022729"/>
    </source>
</evidence>
<dbReference type="GO" id="GO:0071949">
    <property type="term" value="F:FAD binding"/>
    <property type="evidence" value="ECO:0007669"/>
    <property type="project" value="InterPro"/>
</dbReference>
<comment type="cofactor">
    <cofactor evidence="1">
        <name>FAD</name>
        <dbReference type="ChEBI" id="CHEBI:57692"/>
    </cofactor>
</comment>
<feature type="domain" description="FAD-binding PCMH-type" evidence="8">
    <location>
        <begin position="538"/>
        <end position="734"/>
    </location>
</feature>
<dbReference type="FunFam" id="3.30.43.10:FF:000004">
    <property type="entry name" value="Berberine bridge enzyme-like 15"/>
    <property type="match status" value="1"/>
</dbReference>
<dbReference type="EMBL" id="CAADRP010000125">
    <property type="protein sequence ID" value="VFU23717.1"/>
    <property type="molecule type" value="Genomic_DNA"/>
</dbReference>
<evidence type="ECO:0000256" key="3">
    <source>
        <dbReference type="ARBA" id="ARBA00022630"/>
    </source>
</evidence>
<evidence type="ECO:0000256" key="2">
    <source>
        <dbReference type="ARBA" id="ARBA00005466"/>
    </source>
</evidence>
<dbReference type="PANTHER" id="PTHR32448">
    <property type="entry name" value="OS08G0158400 PROTEIN"/>
    <property type="match status" value="1"/>
</dbReference>
<dbReference type="Pfam" id="PF08031">
    <property type="entry name" value="BBE"/>
    <property type="match status" value="2"/>
</dbReference>
<dbReference type="InterPro" id="IPR036318">
    <property type="entry name" value="FAD-bd_PCMH-like_sf"/>
</dbReference>
<dbReference type="GO" id="GO:1901696">
    <property type="term" value="P:cannabinoid biosynthetic process"/>
    <property type="evidence" value="ECO:0007669"/>
    <property type="project" value="UniProtKB-ARBA"/>
</dbReference>
<dbReference type="GO" id="GO:0016491">
    <property type="term" value="F:oxidoreductase activity"/>
    <property type="evidence" value="ECO:0007669"/>
    <property type="project" value="InterPro"/>
</dbReference>
<dbReference type="Gene3D" id="3.40.462.20">
    <property type="match status" value="5"/>
</dbReference>
<accession>A0A6N2K622</accession>
<protein>
    <recommendedName>
        <fullName evidence="8">FAD-binding PCMH-type domain-containing protein</fullName>
    </recommendedName>
</protein>
<gene>
    <name evidence="9" type="ORF">SVIM_LOCUS38601</name>
</gene>
<dbReference type="InterPro" id="IPR016167">
    <property type="entry name" value="FAD-bd_PCMH_sub1"/>
</dbReference>
<evidence type="ECO:0000256" key="5">
    <source>
        <dbReference type="ARBA" id="ARBA00022827"/>
    </source>
</evidence>
<dbReference type="InterPro" id="IPR016166">
    <property type="entry name" value="FAD-bd_PCMH"/>
</dbReference>
<keyword evidence="6" id="KW-1015">Disulfide bond</keyword>
<keyword evidence="3" id="KW-0285">Flavoprotein</keyword>
<dbReference type="InterPro" id="IPR012951">
    <property type="entry name" value="BBE"/>
</dbReference>
<dbReference type="Pfam" id="PF01565">
    <property type="entry name" value="FAD_binding_4"/>
    <property type="match status" value="2"/>
</dbReference>
<organism evidence="9">
    <name type="scientific">Salix viminalis</name>
    <name type="common">Common osier</name>
    <name type="synonym">Basket willow</name>
    <dbReference type="NCBI Taxonomy" id="40686"/>
    <lineage>
        <taxon>Eukaryota</taxon>
        <taxon>Viridiplantae</taxon>
        <taxon>Streptophyta</taxon>
        <taxon>Embryophyta</taxon>
        <taxon>Tracheophyta</taxon>
        <taxon>Spermatophyta</taxon>
        <taxon>Magnoliopsida</taxon>
        <taxon>eudicotyledons</taxon>
        <taxon>Gunneridae</taxon>
        <taxon>Pentapetalae</taxon>
        <taxon>rosids</taxon>
        <taxon>fabids</taxon>
        <taxon>Malpighiales</taxon>
        <taxon>Salicaceae</taxon>
        <taxon>Saliceae</taxon>
        <taxon>Salix</taxon>
    </lineage>
</organism>
<keyword evidence="5" id="KW-0274">FAD</keyword>
<evidence type="ECO:0000313" key="9">
    <source>
        <dbReference type="EMBL" id="VFU23717.1"/>
    </source>
</evidence>
<feature type="domain" description="FAD-binding PCMH-type" evidence="8">
    <location>
        <begin position="124"/>
        <end position="300"/>
    </location>
</feature>
<proteinExistence type="inferred from homology"/>
<dbReference type="PROSITE" id="PS51387">
    <property type="entry name" value="FAD_PCMH"/>
    <property type="match status" value="2"/>
</dbReference>
<name>A0A6N2K622_SALVM</name>
<reference evidence="9" key="1">
    <citation type="submission" date="2019-03" db="EMBL/GenBank/DDBJ databases">
        <authorList>
            <person name="Mank J."/>
            <person name="Almeida P."/>
        </authorList>
    </citation>
    <scope>NUCLEOTIDE SEQUENCE</scope>
    <source>
        <strain evidence="9">78183</strain>
    </source>
</reference>
<evidence type="ECO:0000256" key="1">
    <source>
        <dbReference type="ARBA" id="ARBA00001974"/>
    </source>
</evidence>